<evidence type="ECO:0000256" key="6">
    <source>
        <dbReference type="ARBA" id="ARBA00023136"/>
    </source>
</evidence>
<evidence type="ECO:0000313" key="11">
    <source>
        <dbReference type="EMBL" id="MCX7571068.1"/>
    </source>
</evidence>
<keyword evidence="3" id="KW-1003">Cell membrane</keyword>
<evidence type="ECO:0000259" key="10">
    <source>
        <dbReference type="PROSITE" id="PS51123"/>
    </source>
</evidence>
<dbReference type="InterPro" id="IPR050330">
    <property type="entry name" value="Bact_OuterMem_StrucFunc"/>
</dbReference>
<evidence type="ECO:0000256" key="2">
    <source>
        <dbReference type="ARBA" id="ARBA00008914"/>
    </source>
</evidence>
<name>A0ABT3X2C6_9BACL</name>
<evidence type="ECO:0000256" key="3">
    <source>
        <dbReference type="ARBA" id="ARBA00022475"/>
    </source>
</evidence>
<keyword evidence="4 9" id="KW-0812">Transmembrane</keyword>
<dbReference type="Gene3D" id="3.30.1330.60">
    <property type="entry name" value="OmpA-like domain"/>
    <property type="match status" value="1"/>
</dbReference>
<evidence type="ECO:0000256" key="9">
    <source>
        <dbReference type="SAM" id="Phobius"/>
    </source>
</evidence>
<dbReference type="InterPro" id="IPR036737">
    <property type="entry name" value="OmpA-like_sf"/>
</dbReference>
<evidence type="ECO:0000313" key="12">
    <source>
        <dbReference type="Proteomes" id="UP001208017"/>
    </source>
</evidence>
<reference evidence="11 12" key="1">
    <citation type="submission" date="2022-11" db="EMBL/GenBank/DDBJ databases">
        <title>Study of microbial diversity in lake waters.</title>
        <authorList>
            <person name="Zhang J."/>
        </authorList>
    </citation>
    <scope>NUCLEOTIDE SEQUENCE [LARGE SCALE GENOMIC DNA]</scope>
    <source>
        <strain evidence="11 12">DT12</strain>
    </source>
</reference>
<evidence type="ECO:0000256" key="8">
    <source>
        <dbReference type="SAM" id="MobiDB-lite"/>
    </source>
</evidence>
<keyword evidence="12" id="KW-1185">Reference proteome</keyword>
<comment type="similarity">
    <text evidence="2">Belongs to the MotB family.</text>
</comment>
<evidence type="ECO:0000256" key="1">
    <source>
        <dbReference type="ARBA" id="ARBA00004162"/>
    </source>
</evidence>
<accession>A0ABT3X2C6</accession>
<dbReference type="SUPFAM" id="SSF103088">
    <property type="entry name" value="OmpA-like"/>
    <property type="match status" value="1"/>
</dbReference>
<protein>
    <submittedName>
        <fullName evidence="11">OmpA family protein</fullName>
    </submittedName>
</protein>
<keyword evidence="6 7" id="KW-0472">Membrane</keyword>
<dbReference type="Pfam" id="PF00691">
    <property type="entry name" value="OmpA"/>
    <property type="match status" value="1"/>
</dbReference>
<gene>
    <name evidence="11" type="ORF">OS242_14045</name>
</gene>
<evidence type="ECO:0000256" key="4">
    <source>
        <dbReference type="ARBA" id="ARBA00022692"/>
    </source>
</evidence>
<feature type="transmembrane region" description="Helical" evidence="9">
    <location>
        <begin position="21"/>
        <end position="42"/>
    </location>
</feature>
<dbReference type="InterPro" id="IPR025713">
    <property type="entry name" value="MotB-like_N_dom"/>
</dbReference>
<evidence type="ECO:0000256" key="5">
    <source>
        <dbReference type="ARBA" id="ARBA00022989"/>
    </source>
</evidence>
<dbReference type="RefSeq" id="WP_267152313.1">
    <property type="nucleotide sequence ID" value="NZ_JAPMLT010000008.1"/>
</dbReference>
<organism evidence="11 12">
    <name type="scientific">Tumebacillus lacus</name>
    <dbReference type="NCBI Taxonomy" id="2995335"/>
    <lineage>
        <taxon>Bacteria</taxon>
        <taxon>Bacillati</taxon>
        <taxon>Bacillota</taxon>
        <taxon>Bacilli</taxon>
        <taxon>Bacillales</taxon>
        <taxon>Alicyclobacillaceae</taxon>
        <taxon>Tumebacillus</taxon>
    </lineage>
</organism>
<sequence length="254" mass="28024">MARRRSRRTRESGGGNTHDRWLITYADLITLLMIFFVVMYAVSKVDQTKFQTLSLSLSAALQTNDRIQLEGSPSLLPNSNPGSKSEQQKREEEQQRLDELQKRLEDYVQGQGLAGQVHVIETSRGVQLTLNDAALFASGQADVKPEAERLLNGLAPFLRLVSNPVAVEGHTDDVPIGISNAQFRSNWELSSQRAINVLHAFEAAGVPHGRLSAEGYADTKPLAPNDSEANRAANRRVNLIVLRAHPVEPISPLE</sequence>
<dbReference type="InterPro" id="IPR006665">
    <property type="entry name" value="OmpA-like"/>
</dbReference>
<comment type="caution">
    <text evidence="11">The sequence shown here is derived from an EMBL/GenBank/DDBJ whole genome shotgun (WGS) entry which is preliminary data.</text>
</comment>
<feature type="region of interest" description="Disordered" evidence="8">
    <location>
        <begin position="70"/>
        <end position="95"/>
    </location>
</feature>
<feature type="compositionally biased region" description="Low complexity" evidence="8">
    <location>
        <begin position="71"/>
        <end position="85"/>
    </location>
</feature>
<dbReference type="CDD" id="cd07185">
    <property type="entry name" value="OmpA_C-like"/>
    <property type="match status" value="1"/>
</dbReference>
<feature type="compositionally biased region" description="Basic and acidic residues" evidence="8">
    <location>
        <begin position="86"/>
        <end position="95"/>
    </location>
</feature>
<feature type="domain" description="OmpA-like" evidence="10">
    <location>
        <begin position="123"/>
        <end position="245"/>
    </location>
</feature>
<keyword evidence="5 9" id="KW-1133">Transmembrane helix</keyword>
<dbReference type="EMBL" id="JAPMLT010000008">
    <property type="protein sequence ID" value="MCX7571068.1"/>
    <property type="molecule type" value="Genomic_DNA"/>
</dbReference>
<dbReference type="PANTHER" id="PTHR30329">
    <property type="entry name" value="STATOR ELEMENT OF FLAGELLAR MOTOR COMPLEX"/>
    <property type="match status" value="1"/>
</dbReference>
<dbReference type="Proteomes" id="UP001208017">
    <property type="component" value="Unassembled WGS sequence"/>
</dbReference>
<dbReference type="PANTHER" id="PTHR30329:SF21">
    <property type="entry name" value="LIPOPROTEIN YIAD-RELATED"/>
    <property type="match status" value="1"/>
</dbReference>
<dbReference type="PROSITE" id="PS51123">
    <property type="entry name" value="OMPA_2"/>
    <property type="match status" value="1"/>
</dbReference>
<comment type="subcellular location">
    <subcellularLocation>
        <location evidence="1">Cell membrane</location>
        <topology evidence="1">Single-pass membrane protein</topology>
    </subcellularLocation>
</comment>
<evidence type="ECO:0000256" key="7">
    <source>
        <dbReference type="PROSITE-ProRule" id="PRU00473"/>
    </source>
</evidence>
<dbReference type="Pfam" id="PF13677">
    <property type="entry name" value="MotB_plug"/>
    <property type="match status" value="1"/>
</dbReference>
<proteinExistence type="inferred from homology"/>